<dbReference type="AlphaFoldDB" id="A0A0G4H3K6"/>
<accession>A0A0G4H3K6</accession>
<protein>
    <submittedName>
        <fullName evidence="2">Uncharacterized protein</fullName>
    </submittedName>
</protein>
<reference evidence="2" key="1">
    <citation type="submission" date="2014-11" db="EMBL/GenBank/DDBJ databases">
        <authorList>
            <person name="Otto D Thomas"/>
            <person name="Naeem Raeece"/>
        </authorList>
    </citation>
    <scope>NUCLEOTIDE SEQUENCE</scope>
</reference>
<evidence type="ECO:0000256" key="1">
    <source>
        <dbReference type="SAM" id="MobiDB-lite"/>
    </source>
</evidence>
<gene>
    <name evidence="2" type="ORF">Cvel_24564</name>
</gene>
<feature type="compositionally biased region" description="Low complexity" evidence="1">
    <location>
        <begin position="85"/>
        <end position="98"/>
    </location>
</feature>
<organism evidence="2">
    <name type="scientific">Chromera velia CCMP2878</name>
    <dbReference type="NCBI Taxonomy" id="1169474"/>
    <lineage>
        <taxon>Eukaryota</taxon>
        <taxon>Sar</taxon>
        <taxon>Alveolata</taxon>
        <taxon>Colpodellida</taxon>
        <taxon>Chromeraceae</taxon>
        <taxon>Chromera</taxon>
    </lineage>
</organism>
<feature type="region of interest" description="Disordered" evidence="1">
    <location>
        <begin position="39"/>
        <end position="210"/>
    </location>
</feature>
<feature type="compositionally biased region" description="Acidic residues" evidence="1">
    <location>
        <begin position="117"/>
        <end position="134"/>
    </location>
</feature>
<sequence>MKLALTWRRRSNKFAEDEEEFRNRRDVHERRRILFPRVESVETDAPSFTDEEQVDLTPSESDCGSDSETSEEGWDWELLREDTIPTSSVSRSPRLSQPQSPPRICKTLPASWLFVEVDGDPDMPSESEDEELESEFGRFRPNPKWDKYRPNARDGKDLEENYPPPQRRPRSPPSRPPPSHSSRCGSVAERIPHTAAPASLPQPPRTAAPWFGSDFFGNLAGELCASWSNVLHSCVSRSE</sequence>
<feature type="compositionally biased region" description="Pro residues" evidence="1">
    <location>
        <begin position="162"/>
        <end position="179"/>
    </location>
</feature>
<feature type="compositionally biased region" description="Acidic residues" evidence="1">
    <location>
        <begin position="63"/>
        <end position="75"/>
    </location>
</feature>
<feature type="compositionally biased region" description="Basic and acidic residues" evidence="1">
    <location>
        <begin position="135"/>
        <end position="159"/>
    </location>
</feature>
<dbReference type="EMBL" id="CDMZ01001845">
    <property type="protein sequence ID" value="CEM38294.1"/>
    <property type="molecule type" value="Genomic_DNA"/>
</dbReference>
<name>A0A0G4H3K6_9ALVE</name>
<evidence type="ECO:0000313" key="2">
    <source>
        <dbReference type="EMBL" id="CEM38294.1"/>
    </source>
</evidence>
<dbReference type="VEuPathDB" id="CryptoDB:Cvel_24564"/>
<proteinExistence type="predicted"/>